<evidence type="ECO:0000313" key="2">
    <source>
        <dbReference type="EMBL" id="KAE8255154.1"/>
    </source>
</evidence>
<proteinExistence type="predicted"/>
<feature type="region of interest" description="Disordered" evidence="1">
    <location>
        <begin position="38"/>
        <end position="132"/>
    </location>
</feature>
<gene>
    <name evidence="2" type="ORF">A4X13_0g3141</name>
</gene>
<feature type="compositionally biased region" description="Acidic residues" evidence="1">
    <location>
        <begin position="51"/>
        <end position="61"/>
    </location>
</feature>
<protein>
    <submittedName>
        <fullName evidence="2">Uncharacterized protein</fullName>
    </submittedName>
</protein>
<comment type="caution">
    <text evidence="2">The sequence shown here is derived from an EMBL/GenBank/DDBJ whole genome shotgun (WGS) entry which is preliminary data.</text>
</comment>
<feature type="compositionally biased region" description="Acidic residues" evidence="1">
    <location>
        <begin position="97"/>
        <end position="132"/>
    </location>
</feature>
<keyword evidence="3" id="KW-1185">Reference proteome</keyword>
<evidence type="ECO:0000313" key="3">
    <source>
        <dbReference type="Proteomes" id="UP000077521"/>
    </source>
</evidence>
<reference evidence="2" key="1">
    <citation type="submission" date="2016-04" db="EMBL/GenBank/DDBJ databases">
        <authorList>
            <person name="Nguyen H.D."/>
            <person name="Samba Siva P."/>
            <person name="Cullis J."/>
            <person name="Levesque C.A."/>
            <person name="Hambleton S."/>
        </authorList>
    </citation>
    <scope>NUCLEOTIDE SEQUENCE</scope>
    <source>
        <strain evidence="2">DAOMC 236416</strain>
    </source>
</reference>
<dbReference type="EMBL" id="LWDF02000168">
    <property type="protein sequence ID" value="KAE8255154.1"/>
    <property type="molecule type" value="Genomic_DNA"/>
</dbReference>
<accession>A0A177TP86</accession>
<evidence type="ECO:0000256" key="1">
    <source>
        <dbReference type="SAM" id="MobiDB-lite"/>
    </source>
</evidence>
<dbReference type="Proteomes" id="UP000077521">
    <property type="component" value="Unassembled WGS sequence"/>
</dbReference>
<reference evidence="2" key="2">
    <citation type="journal article" date="2019" name="IMA Fungus">
        <title>Genome sequencing and comparison of five Tilletia species to identify candidate genes for the detection of regulated species infecting wheat.</title>
        <authorList>
            <person name="Nguyen H.D.T."/>
            <person name="Sultana T."/>
            <person name="Kesanakurti P."/>
            <person name="Hambleton S."/>
        </authorList>
    </citation>
    <scope>NUCLEOTIDE SEQUENCE</scope>
    <source>
        <strain evidence="2">DAOMC 236416</strain>
    </source>
</reference>
<organism evidence="2 3">
    <name type="scientific">Tilletia indica</name>
    <dbReference type="NCBI Taxonomy" id="43049"/>
    <lineage>
        <taxon>Eukaryota</taxon>
        <taxon>Fungi</taxon>
        <taxon>Dikarya</taxon>
        <taxon>Basidiomycota</taxon>
        <taxon>Ustilaginomycotina</taxon>
        <taxon>Exobasidiomycetes</taxon>
        <taxon>Tilletiales</taxon>
        <taxon>Tilletiaceae</taxon>
        <taxon>Tilletia</taxon>
    </lineage>
</organism>
<name>A0A177TP86_9BASI</name>
<sequence length="132" mass="14534">MVAQSWAEANEDCCADVSDNAGPYQGPYSVTKDAKAWGIDPDWTVYNPNNDGEEGSDEEENLPGASNGRRGMSDDDDEDPDDVQRILDLESGWNGQDDPEDLEEDDLEEEDLEEEDLEDGLDGQDGDDGDQE</sequence>
<dbReference type="AlphaFoldDB" id="A0A177TP86"/>